<protein>
    <submittedName>
        <fullName evidence="2">Uncharacterized protein</fullName>
    </submittedName>
</protein>
<accession>A0A0E0BKM6</accession>
<keyword evidence="3" id="KW-1185">Reference proteome</keyword>
<name>A0A0E0BKM6_9ORYZ</name>
<sequence length="107" mass="12803">MSIFWRKFIAKYIAKLLKFCRRLQNKKPEKKRKKETLAWLPTCRRRRQRRREAASSPPTSTLARSRRRFNRRPSCPRRYGSAWRPPVAVLRRPKSTAGFPVLHRTAA</sequence>
<evidence type="ECO:0000256" key="1">
    <source>
        <dbReference type="SAM" id="MobiDB-lite"/>
    </source>
</evidence>
<dbReference type="HOGENOM" id="CLU_2214036_0_0_1"/>
<organism evidence="2">
    <name type="scientific">Oryza glumipatula</name>
    <dbReference type="NCBI Taxonomy" id="40148"/>
    <lineage>
        <taxon>Eukaryota</taxon>
        <taxon>Viridiplantae</taxon>
        <taxon>Streptophyta</taxon>
        <taxon>Embryophyta</taxon>
        <taxon>Tracheophyta</taxon>
        <taxon>Spermatophyta</taxon>
        <taxon>Magnoliopsida</taxon>
        <taxon>Liliopsida</taxon>
        <taxon>Poales</taxon>
        <taxon>Poaceae</taxon>
        <taxon>BOP clade</taxon>
        <taxon>Oryzoideae</taxon>
        <taxon>Oryzeae</taxon>
        <taxon>Oryzinae</taxon>
        <taxon>Oryza</taxon>
    </lineage>
</organism>
<reference evidence="2" key="1">
    <citation type="submission" date="2015-04" db="UniProtKB">
        <authorList>
            <consortium name="EnsemblPlants"/>
        </authorList>
    </citation>
    <scope>IDENTIFICATION</scope>
</reference>
<dbReference type="AlphaFoldDB" id="A0A0E0BKM6"/>
<evidence type="ECO:0000313" key="2">
    <source>
        <dbReference type="EnsemblPlants" id="OGLUM11G17600.3"/>
    </source>
</evidence>
<dbReference type="Proteomes" id="UP000026961">
    <property type="component" value="Chromosome 11"/>
</dbReference>
<dbReference type="EnsemblPlants" id="OGLUM11G17600.3">
    <property type="protein sequence ID" value="OGLUM11G17600.3"/>
    <property type="gene ID" value="OGLUM11G17600"/>
</dbReference>
<feature type="compositionally biased region" description="Basic residues" evidence="1">
    <location>
        <begin position="64"/>
        <end position="75"/>
    </location>
</feature>
<feature type="compositionally biased region" description="Basic residues" evidence="1">
    <location>
        <begin position="25"/>
        <end position="34"/>
    </location>
</feature>
<proteinExistence type="predicted"/>
<reference evidence="2" key="2">
    <citation type="submission" date="2018-05" db="EMBL/GenBank/DDBJ databases">
        <title>OgluRS3 (Oryza glumaepatula Reference Sequence Version 3).</title>
        <authorList>
            <person name="Zhang J."/>
            <person name="Kudrna D."/>
            <person name="Lee S."/>
            <person name="Talag J."/>
            <person name="Welchert J."/>
            <person name="Wing R.A."/>
        </authorList>
    </citation>
    <scope>NUCLEOTIDE SEQUENCE [LARGE SCALE GENOMIC DNA]</scope>
</reference>
<evidence type="ECO:0000313" key="3">
    <source>
        <dbReference type="Proteomes" id="UP000026961"/>
    </source>
</evidence>
<dbReference type="Gramene" id="OGLUM11G17600.3">
    <property type="protein sequence ID" value="OGLUM11G17600.3"/>
    <property type="gene ID" value="OGLUM11G17600"/>
</dbReference>
<feature type="region of interest" description="Disordered" evidence="1">
    <location>
        <begin position="25"/>
        <end position="77"/>
    </location>
</feature>